<evidence type="ECO:0000313" key="5">
    <source>
        <dbReference type="EMBL" id="QHJ09892.1"/>
    </source>
</evidence>
<dbReference type="EMBL" id="CP047656">
    <property type="protein sequence ID" value="QHJ09892.1"/>
    <property type="molecule type" value="Genomic_DNA"/>
</dbReference>
<evidence type="ECO:0000313" key="6">
    <source>
        <dbReference type="Proteomes" id="UP000464524"/>
    </source>
</evidence>
<evidence type="ECO:0000256" key="1">
    <source>
        <dbReference type="ARBA" id="ARBA00007730"/>
    </source>
</evidence>
<name>A0A857JF72_9ALTE</name>
<dbReference type="SUPFAM" id="SSF48452">
    <property type="entry name" value="TPR-like"/>
    <property type="match status" value="1"/>
</dbReference>
<dbReference type="AlphaFoldDB" id="A0A857JF72"/>
<keyword evidence="6" id="KW-1185">Reference proteome</keyword>
<dbReference type="InterPro" id="IPR011990">
    <property type="entry name" value="TPR-like_helical_dom_sf"/>
</dbReference>
<dbReference type="SUPFAM" id="SSF51197">
    <property type="entry name" value="Clavaminate synthase-like"/>
    <property type="match status" value="1"/>
</dbReference>
<dbReference type="PANTHER" id="PTHR46332">
    <property type="entry name" value="ASPARTATE BETA-HYDROXYLASE DOMAIN-CONTAINING PROTEIN 2"/>
    <property type="match status" value="1"/>
</dbReference>
<proteinExistence type="inferred from homology"/>
<dbReference type="InterPro" id="IPR051821">
    <property type="entry name" value="Asp/Asn_beta-hydroxylase"/>
</dbReference>
<dbReference type="GO" id="GO:0051213">
    <property type="term" value="F:dioxygenase activity"/>
    <property type="evidence" value="ECO:0007669"/>
    <property type="project" value="UniProtKB-KW"/>
</dbReference>
<keyword evidence="2" id="KW-0223">Dioxygenase</keyword>
<dbReference type="Pfam" id="PF05118">
    <property type="entry name" value="Asp_Arg_Hydrox"/>
    <property type="match status" value="1"/>
</dbReference>
<evidence type="ECO:0000256" key="2">
    <source>
        <dbReference type="ARBA" id="ARBA00022964"/>
    </source>
</evidence>
<dbReference type="Gene3D" id="1.25.40.10">
    <property type="entry name" value="Tetratricopeptide repeat domain"/>
    <property type="match status" value="1"/>
</dbReference>
<gene>
    <name evidence="5" type="ORF">FX988_00100</name>
</gene>
<dbReference type="RefSeq" id="WP_160177839.1">
    <property type="nucleotide sequence ID" value="NZ_CP047656.1"/>
</dbReference>
<reference evidence="5 6" key="1">
    <citation type="submission" date="2019-12" db="EMBL/GenBank/DDBJ databases">
        <title>Genome sequencing and assembly of endphytes of Porphyra tenera.</title>
        <authorList>
            <person name="Park J.M."/>
            <person name="Shin R."/>
            <person name="Jo S.H."/>
        </authorList>
    </citation>
    <scope>NUCLEOTIDE SEQUENCE [LARGE SCALE GENOMIC DNA]</scope>
    <source>
        <strain evidence="5 6">GPM4</strain>
    </source>
</reference>
<accession>A0A857JF72</accession>
<dbReference type="Proteomes" id="UP000464524">
    <property type="component" value="Chromosome"/>
</dbReference>
<dbReference type="InterPro" id="IPR007803">
    <property type="entry name" value="Asp/Arg/Pro-Hydrxlase"/>
</dbReference>
<comment type="similarity">
    <text evidence="1">Belongs to the aspartyl/asparaginyl beta-hydroxylase family.</text>
</comment>
<feature type="domain" description="Aspartyl/asparaginy/proline hydroxylase" evidence="4">
    <location>
        <begin position="200"/>
        <end position="365"/>
    </location>
</feature>
<dbReference type="PANTHER" id="PTHR46332:SF5">
    <property type="entry name" value="ASPARTATE BETA-HYDROXYLASE DOMAIN CONTAINING 2"/>
    <property type="match status" value="1"/>
</dbReference>
<sequence>MSDTSFIQPQLQSAIGLLQNGKMQQARNAFDTLCHQAPQLTQAWFGLAYACSQLQDYPASIAAIDNVIQREPKNVKALIFKADQLVYNDQERMALAFYEGALQLTTNQQNLPDEITRGLKRGLALREKYDSEYSNYLLNALQKKGYQRGKLSQRFDEALDISFGKKEIFLQQPTRFYFPGLPQRAFYERSEFPWLNALEAKTPHIKAELQTMLKGSEQFSPYLERGNDEPNFVQHLDIVDNLNWSAAYFWHYGTLDDAIAQQCPITKRALDEVPLPFISGQTPVALFSKLKAGIKIPPHHGLLNTRLICHLPIIVPENCGGLRVGNQTRTWQEGKALIFDDSVEHEAWNNSNEERVVLLFDIWRPELTEDERRLITDMLVAVDEYSEHQ</sequence>
<organism evidence="5 6">
    <name type="scientific">Paraglaciecola mesophila</name>
    <dbReference type="NCBI Taxonomy" id="197222"/>
    <lineage>
        <taxon>Bacteria</taxon>
        <taxon>Pseudomonadati</taxon>
        <taxon>Pseudomonadota</taxon>
        <taxon>Gammaproteobacteria</taxon>
        <taxon>Alteromonadales</taxon>
        <taxon>Alteromonadaceae</taxon>
        <taxon>Paraglaciecola</taxon>
    </lineage>
</organism>
<evidence type="ECO:0000256" key="3">
    <source>
        <dbReference type="ARBA" id="ARBA00023002"/>
    </source>
</evidence>
<dbReference type="InterPro" id="IPR027443">
    <property type="entry name" value="IPNS-like_sf"/>
</dbReference>
<keyword evidence="3" id="KW-0560">Oxidoreductase</keyword>
<evidence type="ECO:0000259" key="4">
    <source>
        <dbReference type="Pfam" id="PF05118"/>
    </source>
</evidence>
<dbReference type="OrthoDB" id="21665at2"/>
<protein>
    <recommendedName>
        <fullName evidence="4">Aspartyl/asparaginy/proline hydroxylase domain-containing protein</fullName>
    </recommendedName>
</protein>
<dbReference type="KEGG" id="pmes:FX988_00100"/>
<dbReference type="Gene3D" id="2.60.120.330">
    <property type="entry name" value="B-lactam Antibiotic, Isopenicillin N Synthase, Chain"/>
    <property type="match status" value="1"/>
</dbReference>
<dbReference type="SMART" id="SM00028">
    <property type="entry name" value="TPR"/>
    <property type="match status" value="2"/>
</dbReference>
<dbReference type="GO" id="GO:0016020">
    <property type="term" value="C:membrane"/>
    <property type="evidence" value="ECO:0007669"/>
    <property type="project" value="TreeGrafter"/>
</dbReference>
<dbReference type="InterPro" id="IPR019734">
    <property type="entry name" value="TPR_rpt"/>
</dbReference>